<evidence type="ECO:0000256" key="9">
    <source>
        <dbReference type="PIRSR" id="PIRSR006334-3"/>
    </source>
</evidence>
<evidence type="ECO:0000256" key="10">
    <source>
        <dbReference type="SAM" id="MobiDB-lite"/>
    </source>
</evidence>
<dbReference type="GO" id="GO:0046135">
    <property type="term" value="P:pyrimidine nucleoside catabolic process"/>
    <property type="evidence" value="ECO:0007669"/>
    <property type="project" value="UniProtKB-ARBA"/>
</dbReference>
<proteinExistence type="inferred from homology"/>
<feature type="compositionally biased region" description="Low complexity" evidence="10">
    <location>
        <begin position="214"/>
        <end position="225"/>
    </location>
</feature>
<feature type="binding site" evidence="9">
    <location>
        <position position="111"/>
    </location>
    <ligand>
        <name>Zn(2+)</name>
        <dbReference type="ChEBI" id="CHEBI:29105"/>
        <note>catalytic</note>
    </ligand>
</feature>
<dbReference type="GO" id="GO:0004126">
    <property type="term" value="F:cytidine deaminase activity"/>
    <property type="evidence" value="ECO:0007669"/>
    <property type="project" value="UniProtKB-EC"/>
</dbReference>
<evidence type="ECO:0000256" key="5">
    <source>
        <dbReference type="ARBA" id="ARBA00022801"/>
    </source>
</evidence>
<dbReference type="AlphaFoldDB" id="A0AAN9PAK4"/>
<comment type="similarity">
    <text evidence="1">Belongs to the cytidine and deoxycytidylate deaminase family.</text>
</comment>
<feature type="binding site" evidence="8">
    <location>
        <begin position="71"/>
        <end position="73"/>
    </location>
    <ligand>
        <name>substrate</name>
    </ligand>
</feature>
<dbReference type="InterPro" id="IPR016192">
    <property type="entry name" value="APOBEC/CMP_deaminase_Zn-bd"/>
</dbReference>
<evidence type="ECO:0000256" key="2">
    <source>
        <dbReference type="ARBA" id="ARBA00011738"/>
    </source>
</evidence>
<keyword evidence="6 9" id="KW-0862">Zinc</keyword>
<dbReference type="InterPro" id="IPR050202">
    <property type="entry name" value="Cyt/Deoxycyt_deaminase"/>
</dbReference>
<dbReference type="PROSITE" id="PS51747">
    <property type="entry name" value="CYT_DCMP_DEAMINASES_2"/>
    <property type="match status" value="2"/>
</dbReference>
<dbReference type="Pfam" id="PF00383">
    <property type="entry name" value="dCMP_cyt_deam_1"/>
    <property type="match status" value="1"/>
</dbReference>
<feature type="region of interest" description="Disordered" evidence="10">
    <location>
        <begin position="194"/>
        <end position="229"/>
    </location>
</feature>
<accession>A0AAN9PAK4</accession>
<feature type="domain" description="CMP/dCMP-type deaminase" evidence="11">
    <location>
        <begin position="258"/>
        <end position="378"/>
    </location>
</feature>
<dbReference type="FunFam" id="3.40.140.10:FF:000006">
    <property type="entry name" value="Cytidine deaminase"/>
    <property type="match status" value="1"/>
</dbReference>
<evidence type="ECO:0000313" key="13">
    <source>
        <dbReference type="Proteomes" id="UP001372338"/>
    </source>
</evidence>
<feature type="active site" description="Proton donor" evidence="7">
    <location>
        <position position="86"/>
    </location>
</feature>
<keyword evidence="13" id="KW-1185">Reference proteome</keyword>
<feature type="binding site" evidence="9">
    <location>
        <position position="84"/>
    </location>
    <ligand>
        <name>Zn(2+)</name>
        <dbReference type="ChEBI" id="CHEBI:29105"/>
        <note>catalytic</note>
    </ligand>
</feature>
<evidence type="ECO:0000256" key="7">
    <source>
        <dbReference type="PIRSR" id="PIRSR006334-1"/>
    </source>
</evidence>
<name>A0AAN9PAK4_CROPI</name>
<evidence type="ECO:0000256" key="1">
    <source>
        <dbReference type="ARBA" id="ARBA00006576"/>
    </source>
</evidence>
<dbReference type="Gene3D" id="3.40.140.10">
    <property type="entry name" value="Cytidine Deaminase, domain 2"/>
    <property type="match status" value="2"/>
</dbReference>
<dbReference type="GO" id="GO:0005829">
    <property type="term" value="C:cytosol"/>
    <property type="evidence" value="ECO:0007669"/>
    <property type="project" value="UniProtKB-ARBA"/>
</dbReference>
<comment type="subunit">
    <text evidence="2">Homodimer.</text>
</comment>
<dbReference type="EC" id="3.5.4.5" evidence="3"/>
<feature type="binding site" evidence="9">
    <location>
        <position position="114"/>
    </location>
    <ligand>
        <name>Zn(2+)</name>
        <dbReference type="ChEBI" id="CHEBI:29105"/>
        <note>catalytic</note>
    </ligand>
</feature>
<dbReference type="InterPro" id="IPR002125">
    <property type="entry name" value="CMP_dCMP_dom"/>
</dbReference>
<dbReference type="PANTHER" id="PTHR11644">
    <property type="entry name" value="CYTIDINE DEAMINASE"/>
    <property type="match status" value="1"/>
</dbReference>
<dbReference type="EMBL" id="JAYWIO010000001">
    <property type="protein sequence ID" value="KAK7290404.1"/>
    <property type="molecule type" value="Genomic_DNA"/>
</dbReference>
<evidence type="ECO:0000256" key="3">
    <source>
        <dbReference type="ARBA" id="ARBA00012783"/>
    </source>
</evidence>
<dbReference type="GO" id="GO:0008270">
    <property type="term" value="F:zinc ion binding"/>
    <property type="evidence" value="ECO:0007669"/>
    <property type="project" value="InterPro"/>
</dbReference>
<keyword evidence="5" id="KW-0378">Hydrolase</keyword>
<dbReference type="PIRSF" id="PIRSF006334">
    <property type="entry name" value="Cdd_plus_pseudo"/>
    <property type="match status" value="1"/>
</dbReference>
<dbReference type="InterPro" id="IPR013171">
    <property type="entry name" value="Cyd/dCyd_deaminase_Zn-bd"/>
</dbReference>
<comment type="caution">
    <text evidence="12">The sequence shown here is derived from an EMBL/GenBank/DDBJ whole genome shotgun (WGS) entry which is preliminary data.</text>
</comment>
<dbReference type="PROSITE" id="PS00903">
    <property type="entry name" value="CYT_DCMP_DEAMINASES_1"/>
    <property type="match status" value="1"/>
</dbReference>
<comment type="cofactor">
    <cofactor evidence="9">
        <name>Zn(2+)</name>
        <dbReference type="ChEBI" id="CHEBI:29105"/>
    </cofactor>
    <text evidence="9">Binds 1 zinc ion.</text>
</comment>
<keyword evidence="4 9" id="KW-0479">Metal-binding</keyword>
<dbReference type="Proteomes" id="UP001372338">
    <property type="component" value="Unassembled WGS sequence"/>
</dbReference>
<evidence type="ECO:0000256" key="6">
    <source>
        <dbReference type="ARBA" id="ARBA00022833"/>
    </source>
</evidence>
<reference evidence="12 13" key="1">
    <citation type="submission" date="2024-01" db="EMBL/GenBank/DDBJ databases">
        <title>The genomes of 5 underutilized Papilionoideae crops provide insights into root nodulation and disease resistanc.</title>
        <authorList>
            <person name="Yuan L."/>
        </authorList>
    </citation>
    <scope>NUCLEOTIDE SEQUENCE [LARGE SCALE GENOMIC DNA]</scope>
    <source>
        <strain evidence="12">ZHUSHIDOU_FW_LH</strain>
        <tissue evidence="12">Leaf</tissue>
    </source>
</reference>
<dbReference type="CDD" id="cd01283">
    <property type="entry name" value="cytidine_deaminase"/>
    <property type="match status" value="2"/>
</dbReference>
<evidence type="ECO:0000256" key="4">
    <source>
        <dbReference type="ARBA" id="ARBA00022723"/>
    </source>
</evidence>
<dbReference type="PANTHER" id="PTHR11644:SF2">
    <property type="entry name" value="CYTIDINE DEAMINASE"/>
    <property type="match status" value="1"/>
</dbReference>
<gene>
    <name evidence="12" type="ORF">RIF29_04805</name>
</gene>
<protein>
    <recommendedName>
        <fullName evidence="3">cytidine deaminase</fullName>
        <ecNumber evidence="3">3.5.4.5</ecNumber>
    </recommendedName>
</protein>
<evidence type="ECO:0000259" key="11">
    <source>
        <dbReference type="PROSITE" id="PS51747"/>
    </source>
</evidence>
<dbReference type="FunFam" id="3.40.140.10:FF:000041">
    <property type="entry name" value="Cytidine deaminase"/>
    <property type="match status" value="1"/>
</dbReference>
<evidence type="ECO:0000256" key="8">
    <source>
        <dbReference type="PIRSR" id="PIRSR006334-2"/>
    </source>
</evidence>
<sequence>MDQHQQPKFVISASEAESMLHSLPQSHNNNLTHLLSSLVKPSLSLPRAPISNFPVAAVGIGPSGRIFIGVNIEFPGLPLHHSIHAEQFLVTNLSLHSEPQLLSFAVSAAPCGHCRQFLQELPFAPDITLNILDNTNTNTNTFTPLSHFLSHHFGPHDLLPKDTPLLLQHRHNNLTLITATRDLSSPIDLTLNGFPSNPDSNSKFQSLDSGYSSTTPPTTNPNNNDNNDDKLLKVETLEAATSNSNEGVNGYAAKDDSDSNKLLKEAALEAANKSHAPYSGSPSGVALMDNEGKIYKGSYLESAAYNPSLGPVQTALVAFVAGGGGGYDQIVEAVLVEKDGAIVKQEQTARLLLHTISPNCHFSSFLCFTTTNQPININ</sequence>
<organism evidence="12 13">
    <name type="scientific">Crotalaria pallida</name>
    <name type="common">Smooth rattlebox</name>
    <name type="synonym">Crotalaria striata</name>
    <dbReference type="NCBI Taxonomy" id="3830"/>
    <lineage>
        <taxon>Eukaryota</taxon>
        <taxon>Viridiplantae</taxon>
        <taxon>Streptophyta</taxon>
        <taxon>Embryophyta</taxon>
        <taxon>Tracheophyta</taxon>
        <taxon>Spermatophyta</taxon>
        <taxon>Magnoliopsida</taxon>
        <taxon>eudicotyledons</taxon>
        <taxon>Gunneridae</taxon>
        <taxon>Pentapetalae</taxon>
        <taxon>rosids</taxon>
        <taxon>fabids</taxon>
        <taxon>Fabales</taxon>
        <taxon>Fabaceae</taxon>
        <taxon>Papilionoideae</taxon>
        <taxon>50 kb inversion clade</taxon>
        <taxon>genistoids sensu lato</taxon>
        <taxon>core genistoids</taxon>
        <taxon>Crotalarieae</taxon>
        <taxon>Crotalaria</taxon>
    </lineage>
</organism>
<dbReference type="Pfam" id="PF08211">
    <property type="entry name" value="dCMP_cyt_deam_2"/>
    <property type="match status" value="1"/>
</dbReference>
<evidence type="ECO:0000313" key="12">
    <source>
        <dbReference type="EMBL" id="KAK7290404.1"/>
    </source>
</evidence>
<dbReference type="InterPro" id="IPR016193">
    <property type="entry name" value="Cytidine_deaminase-like"/>
</dbReference>
<dbReference type="SUPFAM" id="SSF53927">
    <property type="entry name" value="Cytidine deaminase-like"/>
    <property type="match status" value="2"/>
</dbReference>
<feature type="compositionally biased region" description="Polar residues" evidence="10">
    <location>
        <begin position="194"/>
        <end position="213"/>
    </location>
</feature>
<dbReference type="GO" id="GO:0042803">
    <property type="term" value="F:protein homodimerization activity"/>
    <property type="evidence" value="ECO:0007669"/>
    <property type="project" value="UniProtKB-ARBA"/>
</dbReference>
<feature type="domain" description="CMP/dCMP-type deaminase" evidence="11">
    <location>
        <begin position="28"/>
        <end position="156"/>
    </location>
</feature>